<sequence length="122" mass="14206">MHGPFKFLVNDMYCTYLASKHLLSDPSGSSMTPSRSLKPPMYKEYFIYYFFFFEYTYAPLPPRLLAYMYVFKSIVLRHSASLPPVALGASISPSIPRILPTPQLPYMPRSRRRRNIQRESEA</sequence>
<keyword evidence="2" id="KW-1133">Transmembrane helix</keyword>
<accession>A0A9P4N9W8</accession>
<protein>
    <submittedName>
        <fullName evidence="3">Uncharacterized protein</fullName>
    </submittedName>
</protein>
<evidence type="ECO:0000256" key="1">
    <source>
        <dbReference type="SAM" id="MobiDB-lite"/>
    </source>
</evidence>
<keyword evidence="2" id="KW-0812">Transmembrane</keyword>
<feature type="transmembrane region" description="Helical" evidence="2">
    <location>
        <begin position="46"/>
        <end position="70"/>
    </location>
</feature>
<feature type="region of interest" description="Disordered" evidence="1">
    <location>
        <begin position="101"/>
        <end position="122"/>
    </location>
</feature>
<gene>
    <name evidence="3" type="ORF">CC78DRAFT_308641</name>
</gene>
<keyword evidence="2" id="KW-0472">Membrane</keyword>
<name>A0A9P4N9W8_9PLEO</name>
<evidence type="ECO:0000313" key="4">
    <source>
        <dbReference type="Proteomes" id="UP000800093"/>
    </source>
</evidence>
<dbReference type="Proteomes" id="UP000800093">
    <property type="component" value="Unassembled WGS sequence"/>
</dbReference>
<evidence type="ECO:0000313" key="3">
    <source>
        <dbReference type="EMBL" id="KAF2269292.1"/>
    </source>
</evidence>
<dbReference type="AlphaFoldDB" id="A0A9P4N9W8"/>
<evidence type="ECO:0000256" key="2">
    <source>
        <dbReference type="SAM" id="Phobius"/>
    </source>
</evidence>
<dbReference type="EMBL" id="ML986583">
    <property type="protein sequence ID" value="KAF2269292.1"/>
    <property type="molecule type" value="Genomic_DNA"/>
</dbReference>
<keyword evidence="4" id="KW-1185">Reference proteome</keyword>
<proteinExistence type="predicted"/>
<organism evidence="3 4">
    <name type="scientific">Lojkania enalia</name>
    <dbReference type="NCBI Taxonomy" id="147567"/>
    <lineage>
        <taxon>Eukaryota</taxon>
        <taxon>Fungi</taxon>
        <taxon>Dikarya</taxon>
        <taxon>Ascomycota</taxon>
        <taxon>Pezizomycotina</taxon>
        <taxon>Dothideomycetes</taxon>
        <taxon>Pleosporomycetidae</taxon>
        <taxon>Pleosporales</taxon>
        <taxon>Pleosporales incertae sedis</taxon>
        <taxon>Lojkania</taxon>
    </lineage>
</organism>
<comment type="caution">
    <text evidence="3">The sequence shown here is derived from an EMBL/GenBank/DDBJ whole genome shotgun (WGS) entry which is preliminary data.</text>
</comment>
<reference evidence="4" key="1">
    <citation type="journal article" date="2020" name="Stud. Mycol.">
        <title>101 Dothideomycetes genomes: A test case for predicting lifestyles and emergence of pathogens.</title>
        <authorList>
            <person name="Haridas S."/>
            <person name="Albert R."/>
            <person name="Binder M."/>
            <person name="Bloem J."/>
            <person name="LaButti K."/>
            <person name="Salamov A."/>
            <person name="Andreopoulos B."/>
            <person name="Baker S."/>
            <person name="Barry K."/>
            <person name="Bills G."/>
            <person name="Bluhm B."/>
            <person name="Cannon C."/>
            <person name="Castanera R."/>
            <person name="Culley D."/>
            <person name="Daum C."/>
            <person name="Ezra D."/>
            <person name="Gonzalez J."/>
            <person name="Henrissat B."/>
            <person name="Kuo A."/>
            <person name="Liang C."/>
            <person name="Lipzen A."/>
            <person name="Lutzoni F."/>
            <person name="Magnuson J."/>
            <person name="Mondo S."/>
            <person name="Nolan M."/>
            <person name="Ohm R."/>
            <person name="Pangilinan J."/>
            <person name="Park H.-J."/>
            <person name="Ramirez L."/>
            <person name="Alfaro M."/>
            <person name="Sun H."/>
            <person name="Tritt A."/>
            <person name="Yoshinaga Y."/>
            <person name="Zwiers L.-H."/>
            <person name="Turgeon B."/>
            <person name="Goodwin S."/>
            <person name="Spatafora J."/>
            <person name="Crous P."/>
            <person name="Grigoriev I."/>
        </authorList>
    </citation>
    <scope>NUCLEOTIDE SEQUENCE [LARGE SCALE GENOMIC DNA]</scope>
    <source>
        <strain evidence="4">CBS 304.66</strain>
    </source>
</reference>